<accession>A0ABD0YTZ2</accession>
<dbReference type="Proteomes" id="UP001558652">
    <property type="component" value="Unassembled WGS sequence"/>
</dbReference>
<proteinExistence type="predicted"/>
<keyword evidence="2" id="KW-1185">Reference proteome</keyword>
<evidence type="ECO:0000313" key="2">
    <source>
        <dbReference type="Proteomes" id="UP001558652"/>
    </source>
</evidence>
<dbReference type="EMBL" id="JBFDAA010000002">
    <property type="protein sequence ID" value="KAL1139421.1"/>
    <property type="molecule type" value="Genomic_DNA"/>
</dbReference>
<sequence>MNIPSGLGREKRCRGYKDPTYMHHTPSGGRILPGHAVGRRYRGACLQVTPRLAEAGSAGKLALGGWRVLYLCSVSLGRPPLNKFILNIGYLQARGQIDHVQFPFKIPRSVDSKYRTYWPVSQFI</sequence>
<protein>
    <submittedName>
        <fullName evidence="1">Uncharacterized protein</fullName>
    </submittedName>
</protein>
<dbReference type="AlphaFoldDB" id="A0ABD0YTZ2"/>
<gene>
    <name evidence="1" type="ORF">AAG570_006405</name>
</gene>
<name>A0ABD0YTZ2_9HEMI</name>
<evidence type="ECO:0000313" key="1">
    <source>
        <dbReference type="EMBL" id="KAL1139421.1"/>
    </source>
</evidence>
<organism evidence="1 2">
    <name type="scientific">Ranatra chinensis</name>
    <dbReference type="NCBI Taxonomy" id="642074"/>
    <lineage>
        <taxon>Eukaryota</taxon>
        <taxon>Metazoa</taxon>
        <taxon>Ecdysozoa</taxon>
        <taxon>Arthropoda</taxon>
        <taxon>Hexapoda</taxon>
        <taxon>Insecta</taxon>
        <taxon>Pterygota</taxon>
        <taxon>Neoptera</taxon>
        <taxon>Paraneoptera</taxon>
        <taxon>Hemiptera</taxon>
        <taxon>Heteroptera</taxon>
        <taxon>Panheteroptera</taxon>
        <taxon>Nepomorpha</taxon>
        <taxon>Nepidae</taxon>
        <taxon>Ranatrinae</taxon>
        <taxon>Ranatra</taxon>
    </lineage>
</organism>
<comment type="caution">
    <text evidence="1">The sequence shown here is derived from an EMBL/GenBank/DDBJ whole genome shotgun (WGS) entry which is preliminary data.</text>
</comment>
<reference evidence="1 2" key="1">
    <citation type="submission" date="2024-07" db="EMBL/GenBank/DDBJ databases">
        <title>Chromosome-level genome assembly of the water stick insect Ranatra chinensis (Heteroptera: Nepidae).</title>
        <authorList>
            <person name="Liu X."/>
        </authorList>
    </citation>
    <scope>NUCLEOTIDE SEQUENCE [LARGE SCALE GENOMIC DNA]</scope>
    <source>
        <strain evidence="1">Cailab_2021Rc</strain>
        <tissue evidence="1">Muscle</tissue>
    </source>
</reference>